<organism evidence="1 2">
    <name type="scientific">Sphaerodactylus townsendi</name>
    <dbReference type="NCBI Taxonomy" id="933632"/>
    <lineage>
        <taxon>Eukaryota</taxon>
        <taxon>Metazoa</taxon>
        <taxon>Chordata</taxon>
        <taxon>Craniata</taxon>
        <taxon>Vertebrata</taxon>
        <taxon>Euteleostomi</taxon>
        <taxon>Lepidosauria</taxon>
        <taxon>Squamata</taxon>
        <taxon>Bifurcata</taxon>
        <taxon>Gekkota</taxon>
        <taxon>Sphaerodactylidae</taxon>
        <taxon>Sphaerodactylus</taxon>
    </lineage>
</organism>
<keyword evidence="2" id="KW-1185">Reference proteome</keyword>
<dbReference type="EMBL" id="CM037628">
    <property type="protein sequence ID" value="KAH7996743.1"/>
    <property type="molecule type" value="Genomic_DNA"/>
</dbReference>
<evidence type="ECO:0000313" key="1">
    <source>
        <dbReference type="EMBL" id="KAH7996743.1"/>
    </source>
</evidence>
<evidence type="ECO:0000313" key="2">
    <source>
        <dbReference type="Proteomes" id="UP000827872"/>
    </source>
</evidence>
<accession>A0ACB8EVG0</accession>
<reference evidence="1" key="1">
    <citation type="submission" date="2021-08" db="EMBL/GenBank/DDBJ databases">
        <title>The first chromosome-level gecko genome reveals the dynamic sex chromosomes of Neotropical dwarf geckos (Sphaerodactylidae: Sphaerodactylus).</title>
        <authorList>
            <person name="Pinto B.J."/>
            <person name="Keating S.E."/>
            <person name="Gamble T."/>
        </authorList>
    </citation>
    <scope>NUCLEOTIDE SEQUENCE</scope>
    <source>
        <strain evidence="1">TG3544</strain>
    </source>
</reference>
<protein>
    <submittedName>
        <fullName evidence="1">Sulfotransferase 1 member D1</fullName>
    </submittedName>
</protein>
<gene>
    <name evidence="1" type="primary">SULT1D1</name>
    <name evidence="1" type="ORF">K3G42_010692</name>
</gene>
<dbReference type="Proteomes" id="UP000827872">
    <property type="component" value="Linkage Group LG15"/>
</dbReference>
<sequence length="337" mass="39762">MYILVQFQFTATQCERVRERSLHFGTHTGVSRKANQAANHSRIKPDGEMERPPLIPIKGIPMIKYFAEIWDDVETFEPHRDDLLISTYPKSGTTWISEVIDMIFKEGDTEKCKQNPIYARVPFLEFKVPGVPSGIELLRKASPPRMIKTHLPIQLLPEAFWTKDCKMIYVARNAKDVAVSYYYFYQMAKVHPDPGTWNEFLELFMAGNVSFGSWYDHVKGWWDKRKEQRMLYLFFEDLKENPQREIRKVMEFLERPPDARLVEKIAHHTSFKEMKQNEMANYKTIPTDIMDHSISPFMRKGITGDWKNLFTVAQNEIFDENYKQQMEGTTLHFRTEI</sequence>
<comment type="caution">
    <text evidence="1">The sequence shown here is derived from an EMBL/GenBank/DDBJ whole genome shotgun (WGS) entry which is preliminary data.</text>
</comment>
<proteinExistence type="predicted"/>
<name>A0ACB8EVG0_9SAUR</name>